<dbReference type="AlphaFoldDB" id="A0A087VZT4"/>
<reference evidence="2" key="2">
    <citation type="submission" date="2015-11" db="EMBL/GenBank/DDBJ databases">
        <authorList>
            <person name="Zhang Y."/>
            <person name="Guo Z."/>
        </authorList>
    </citation>
    <scope>NUCLEOTIDE SEQUENCE</scope>
</reference>
<dbReference type="EMBL" id="LN902846">
    <property type="protein sequence ID" value="CDI97765.1"/>
    <property type="molecule type" value="Genomic_DNA"/>
</dbReference>
<dbReference type="InterPro" id="IPR000608">
    <property type="entry name" value="UBC"/>
</dbReference>
<evidence type="ECO:0000313" key="2">
    <source>
        <dbReference type="EMBL" id="CDI97765.1"/>
    </source>
</evidence>
<protein>
    <submittedName>
        <fullName evidence="2">AKT interacting protein</fullName>
    </submittedName>
</protein>
<dbReference type="SUPFAM" id="SSF54495">
    <property type="entry name" value="UBC-like"/>
    <property type="match status" value="1"/>
</dbReference>
<dbReference type="SMART" id="SM00212">
    <property type="entry name" value="UBCc"/>
    <property type="match status" value="1"/>
</dbReference>
<dbReference type="Proteomes" id="UP000017246">
    <property type="component" value="Unassembled WGS sequence"/>
</dbReference>
<dbReference type="eggNOG" id="KOG0429">
    <property type="taxonomic scope" value="Eukaryota"/>
</dbReference>
<dbReference type="CDD" id="cd23814">
    <property type="entry name" value="UEV_AKTIP"/>
    <property type="match status" value="1"/>
</dbReference>
<keyword evidence="3" id="KW-1185">Reference proteome</keyword>
<dbReference type="InterPro" id="IPR016135">
    <property type="entry name" value="UBQ-conjugating_enzyme/RWD"/>
</dbReference>
<dbReference type="STRING" id="6211.A0A087VZT4"/>
<feature type="domain" description="UBC core" evidence="1">
    <location>
        <begin position="24"/>
        <end position="180"/>
    </location>
</feature>
<evidence type="ECO:0000259" key="1">
    <source>
        <dbReference type="PROSITE" id="PS50127"/>
    </source>
</evidence>
<sequence length="257" mass="28777">MEAGPPPVSNPDPPSISVLPLEFLHRYSIMSEYNLIMKFHPPGIYTLPSIDQPDVWYGLISVRKGYYAGGVFPFKLEIPEDFPSVLPPKIFLPRGFYHPYVSPQTGELDLGPEFEKWVSGTSRIFHMLHHLRCIMNDLSVEAVSANDAQKFANPEAVQVLISEPEKFGICAKTYVEENSLWSSTDCASKNGFSSPLNVLGWQNDSFISKIRDKIVNSSQPFKNCPCCSDVGSRGYSWIDPSKMTLFSPSLLCSEKTE</sequence>
<dbReference type="Pfam" id="PF00179">
    <property type="entry name" value="UQ_con"/>
    <property type="match status" value="1"/>
</dbReference>
<organism evidence="2 3">
    <name type="scientific">Echinococcus multilocularis</name>
    <name type="common">Fox tapeworm</name>
    <dbReference type="NCBI Taxonomy" id="6211"/>
    <lineage>
        <taxon>Eukaryota</taxon>
        <taxon>Metazoa</taxon>
        <taxon>Spiralia</taxon>
        <taxon>Lophotrochozoa</taxon>
        <taxon>Platyhelminthes</taxon>
        <taxon>Cestoda</taxon>
        <taxon>Eucestoda</taxon>
        <taxon>Cyclophyllidea</taxon>
        <taxon>Taeniidae</taxon>
        <taxon>Echinococcus</taxon>
    </lineage>
</organism>
<reference evidence="2" key="1">
    <citation type="journal article" date="2013" name="Nature">
        <title>The genomes of four tapeworm species reveal adaptations to parasitism.</title>
        <authorList>
            <person name="Tsai I.J."/>
            <person name="Zarowiecki M."/>
            <person name="Holroyd N."/>
            <person name="Garciarrubio A."/>
            <person name="Sanchez-Flores A."/>
            <person name="Brooks K.L."/>
            <person name="Tracey A."/>
            <person name="Bobes R.J."/>
            <person name="Fragoso G."/>
            <person name="Sciutto E."/>
            <person name="Aslett M."/>
            <person name="Beasley H."/>
            <person name="Bennett H.M."/>
            <person name="Cai J."/>
            <person name="Camicia F."/>
            <person name="Clark R."/>
            <person name="Cucher M."/>
            <person name="De Silva N."/>
            <person name="Day T.A."/>
            <person name="Deplazes P."/>
            <person name="Estrada K."/>
            <person name="Fernandez C."/>
            <person name="Holland P.W."/>
            <person name="Hou J."/>
            <person name="Hu S."/>
            <person name="Huckvale T."/>
            <person name="Hung S.S."/>
            <person name="Kamenetzky L."/>
            <person name="Keane J.A."/>
            <person name="Kiss F."/>
            <person name="Koziol U."/>
            <person name="Lambert O."/>
            <person name="Liu K."/>
            <person name="Luo X."/>
            <person name="Luo Y."/>
            <person name="Macchiaroli N."/>
            <person name="Nichol S."/>
            <person name="Paps J."/>
            <person name="Parkinson J."/>
            <person name="Pouchkina-Stantcheva N."/>
            <person name="Riddiford N."/>
            <person name="Rosenzvit M."/>
            <person name="Salinas G."/>
            <person name="Wasmuth J.D."/>
            <person name="Zamanian M."/>
            <person name="Zheng Y."/>
            <person name="Cai X."/>
            <person name="Soberon X."/>
            <person name="Olson P.D."/>
            <person name="Laclette J.P."/>
            <person name="Brehm K."/>
            <person name="Berriman M."/>
            <person name="Garciarrubio A."/>
            <person name="Bobes R.J."/>
            <person name="Fragoso G."/>
            <person name="Sanchez-Flores A."/>
            <person name="Estrada K."/>
            <person name="Cevallos M.A."/>
            <person name="Morett E."/>
            <person name="Gonzalez V."/>
            <person name="Portillo T."/>
            <person name="Ochoa-Leyva A."/>
            <person name="Jose M.V."/>
            <person name="Sciutto E."/>
            <person name="Landa A."/>
            <person name="Jimenez L."/>
            <person name="Valdes V."/>
            <person name="Carrero J.C."/>
            <person name="Larralde C."/>
            <person name="Morales-Montor J."/>
            <person name="Limon-Lason J."/>
            <person name="Soberon X."/>
            <person name="Laclette J.P."/>
        </authorList>
    </citation>
    <scope>NUCLEOTIDE SEQUENCE [LARGE SCALE GENOMIC DNA]</scope>
</reference>
<name>A0A087VZT4_ECHMU</name>
<evidence type="ECO:0000313" key="3">
    <source>
        <dbReference type="Proteomes" id="UP000017246"/>
    </source>
</evidence>
<dbReference type="PROSITE" id="PS50127">
    <property type="entry name" value="UBC_2"/>
    <property type="match status" value="1"/>
</dbReference>
<proteinExistence type="predicted"/>
<dbReference type="OMA" id="FGICAKT"/>
<accession>A0A087VZT4</accession>
<gene>
    <name evidence="2" type="ORF">EmuJ_000156800</name>
</gene>
<dbReference type="OrthoDB" id="5596422at2759"/>
<dbReference type="Gene3D" id="3.10.110.10">
    <property type="entry name" value="Ubiquitin Conjugating Enzyme"/>
    <property type="match status" value="1"/>
</dbReference>